<dbReference type="Pfam" id="PF01973">
    <property type="entry name" value="MptE-like"/>
    <property type="match status" value="1"/>
</dbReference>
<evidence type="ECO:0000259" key="2">
    <source>
        <dbReference type="Pfam" id="PF01973"/>
    </source>
</evidence>
<comment type="caution">
    <text evidence="3">The sequence shown here is derived from an EMBL/GenBank/DDBJ whole genome shotgun (WGS) entry which is preliminary data.</text>
</comment>
<dbReference type="Proteomes" id="UP001057291">
    <property type="component" value="Unassembled WGS sequence"/>
</dbReference>
<dbReference type="PANTHER" id="PTHR41786:SF1">
    <property type="entry name" value="6-HYDROXYMETHYLPTERIN DIPHOSPHOKINASE MPTE-LIKE DOMAIN-CONTAINING PROTEIN"/>
    <property type="match status" value="1"/>
</dbReference>
<keyword evidence="1" id="KW-0175">Coiled coil</keyword>
<protein>
    <recommendedName>
        <fullName evidence="2">6-hydroxymethylpterin diphosphokinase MptE-like domain-containing protein</fullName>
    </recommendedName>
</protein>
<accession>A0AAV4LCF5</accession>
<evidence type="ECO:0000256" key="1">
    <source>
        <dbReference type="SAM" id="Coils"/>
    </source>
</evidence>
<organism evidence="3 4">
    <name type="scientific">Collibacillus ludicampi</name>
    <dbReference type="NCBI Taxonomy" id="2771369"/>
    <lineage>
        <taxon>Bacteria</taxon>
        <taxon>Bacillati</taxon>
        <taxon>Bacillota</taxon>
        <taxon>Bacilli</taxon>
        <taxon>Bacillales</taxon>
        <taxon>Alicyclobacillaceae</taxon>
        <taxon>Collibacillus</taxon>
    </lineage>
</organism>
<sequence length="628" mass="72622">MNPILRRNLEQLEIHHPLLAKKLLEITSASDRFIVETTRSGDISVQVKVNDKWQTLTSKYSPRNEAYIQVEKQWNPNAETVVVLGIGGFYHIEEILVRTSEKVNVIVIGADPELFKLILSYRDLTHVLSEKRLLIYVGDDLDIIYSLFRLGVERDIFDLPEVCILEHPVECKMYPSFYDLCRKRLVDAYRQGLANVATRVTFGDQWVRNILANLPDIMRAGRLEDLHNCFKDKPAILVSAGPSLNKNIHLLKDIGDRALIVCVDTAYRALQKEGIVPHLLITVDGSHLNYKHFEGVDYSNIPLVMEMSVHEEIVKHHKGPKAVICSINDFTPWLEEAFGDDLKALAMPTGGSVATTAFSVIEYMGCDPLIFVGQDLSYPGGQAYAAGTRFENLSTDEIQKRRELIPIKDIYGNDIFTTHDYLVYLKWFEGRMYSGKRTYINATEGGALYNGVKIMTLQEAIARYCREVLPIHEMMEKMSYNQVSWQRIRYGYRKMRQTIAQLRKVNSDLQTICDRMNEFITALEEGERERTSNLVHEINSLEKRIERYKLALMFMDATAYREVFSDIHFEKNLSLQLDSREKDLAACRQSLHFYKQLHTVSQRSIEMLELYSKRYYERFCDMEEMKAQ</sequence>
<feature type="coiled-coil region" evidence="1">
    <location>
        <begin position="531"/>
        <end position="558"/>
    </location>
</feature>
<evidence type="ECO:0000313" key="4">
    <source>
        <dbReference type="Proteomes" id="UP001057291"/>
    </source>
</evidence>
<dbReference type="PANTHER" id="PTHR41786">
    <property type="entry name" value="MOTILITY ACCESSORY FACTOR MAF"/>
    <property type="match status" value="1"/>
</dbReference>
<dbReference type="InterPro" id="IPR002826">
    <property type="entry name" value="MptE-like"/>
</dbReference>
<dbReference type="EMBL" id="BOQE01000001">
    <property type="protein sequence ID" value="GIM45497.1"/>
    <property type="molecule type" value="Genomic_DNA"/>
</dbReference>
<reference evidence="3" key="1">
    <citation type="journal article" date="2023" name="Int. J. Syst. Evol. Microbiol.">
        <title>Collibacillus ludicampi gen. nov., sp. nov., a new soil bacterium of the family Alicyclobacillaceae.</title>
        <authorList>
            <person name="Jojima T."/>
            <person name="Ioku Y."/>
            <person name="Fukuta Y."/>
            <person name="Shirasaka N."/>
            <person name="Matsumura Y."/>
            <person name="Mori M."/>
        </authorList>
    </citation>
    <scope>NUCLEOTIDE SEQUENCE</scope>
    <source>
        <strain evidence="3">TP075</strain>
    </source>
</reference>
<feature type="domain" description="6-hydroxymethylpterin diphosphokinase MptE-like" evidence="2">
    <location>
        <begin position="209"/>
        <end position="379"/>
    </location>
</feature>
<proteinExistence type="predicted"/>
<keyword evidence="4" id="KW-1185">Reference proteome</keyword>
<gene>
    <name evidence="3" type="ORF">DNHGIG_10460</name>
</gene>
<dbReference type="AlphaFoldDB" id="A0AAV4LCF5"/>
<evidence type="ECO:0000313" key="3">
    <source>
        <dbReference type="EMBL" id="GIM45497.1"/>
    </source>
</evidence>
<dbReference type="RefSeq" id="WP_282198695.1">
    <property type="nucleotide sequence ID" value="NZ_BOQE01000001.1"/>
</dbReference>
<name>A0AAV4LCF5_9BACL</name>